<dbReference type="GeneID" id="18764682"/>
<dbReference type="GO" id="GO:0016787">
    <property type="term" value="F:hydrolase activity"/>
    <property type="evidence" value="ECO:0007669"/>
    <property type="project" value="UniProtKB-KW"/>
</dbReference>
<dbReference type="eggNOG" id="KOG4178">
    <property type="taxonomic scope" value="Eukaryota"/>
</dbReference>
<sequence length="330" mass="37127">MVDSITPYDPRVQYKTAILNGVTYNYILAEPLGQILYTIFLIHGWPDLSFGWRYQIPHLLSLGLRVVVPDMMGYAGTDAPESLTHYTYKRAADDLAALAQQLGLSSIMLGGHDWGGAIVYRVALHYPKLIKAMFSVCTPFAPPRKEFLDVTVMPNFKYQVQLRGPEIEAEIVGKEKLRKFLTAVYGGRTPEGEPGFTVAQGLLFDALPKITPGPLVSKEEMDFYVERYALKGIRGPLNWYRTQELNFEDEKLMAAEMEGFKFDIPTLFIAGARDEALPPSMSVGMDKWFRSLTRGEVDASHWALWEKPAEVNRYIEEFLTGQISAGKASL</sequence>
<accession>K1W7D7</accession>
<dbReference type="AlphaFoldDB" id="K1W7D7"/>
<evidence type="ECO:0000256" key="2">
    <source>
        <dbReference type="ARBA" id="ARBA00038334"/>
    </source>
</evidence>
<dbReference type="HOGENOM" id="CLU_020336_7_5_1"/>
<evidence type="ECO:0000256" key="1">
    <source>
        <dbReference type="ARBA" id="ARBA00022801"/>
    </source>
</evidence>
<name>K1W7D7_MARBU</name>
<keyword evidence="5" id="KW-1185">Reference proteome</keyword>
<comment type="similarity">
    <text evidence="2">Belongs to the AB hydrolase superfamily. Epoxide hydrolase family.</text>
</comment>
<dbReference type="EMBL" id="JH921452">
    <property type="protein sequence ID" value="EKD12985.1"/>
    <property type="molecule type" value="Genomic_DNA"/>
</dbReference>
<dbReference type="PRINTS" id="PR00412">
    <property type="entry name" value="EPOXHYDRLASE"/>
</dbReference>
<feature type="domain" description="AB hydrolase-1" evidence="3">
    <location>
        <begin position="224"/>
        <end position="308"/>
    </location>
</feature>
<dbReference type="OrthoDB" id="408373at2759"/>
<dbReference type="Pfam" id="PF00561">
    <property type="entry name" value="Abhydrolase_1"/>
    <property type="match status" value="2"/>
</dbReference>
<dbReference type="Proteomes" id="UP000006753">
    <property type="component" value="Unassembled WGS sequence"/>
</dbReference>
<organism evidence="4 5">
    <name type="scientific">Marssonina brunnea f. sp. multigermtubi (strain MB_m1)</name>
    <name type="common">Marssonina leaf spot fungus</name>
    <dbReference type="NCBI Taxonomy" id="1072389"/>
    <lineage>
        <taxon>Eukaryota</taxon>
        <taxon>Fungi</taxon>
        <taxon>Dikarya</taxon>
        <taxon>Ascomycota</taxon>
        <taxon>Pezizomycotina</taxon>
        <taxon>Leotiomycetes</taxon>
        <taxon>Helotiales</taxon>
        <taxon>Drepanopezizaceae</taxon>
        <taxon>Drepanopeziza</taxon>
    </lineage>
</organism>
<evidence type="ECO:0000259" key="3">
    <source>
        <dbReference type="Pfam" id="PF00561"/>
    </source>
</evidence>
<dbReference type="STRING" id="1072389.K1W7D7"/>
<dbReference type="PRINTS" id="PR00111">
    <property type="entry name" value="ABHYDROLASE"/>
</dbReference>
<proteinExistence type="inferred from homology"/>
<dbReference type="Gene3D" id="3.40.50.1820">
    <property type="entry name" value="alpha/beta hydrolase"/>
    <property type="match status" value="1"/>
</dbReference>
<keyword evidence="1 4" id="KW-0378">Hydrolase</keyword>
<dbReference type="InterPro" id="IPR000639">
    <property type="entry name" value="Epox_hydrolase-like"/>
</dbReference>
<protein>
    <submittedName>
        <fullName evidence="4">Epoxide hydrolase</fullName>
    </submittedName>
</protein>
<gene>
    <name evidence="4" type="ORF">MBM_08747</name>
</gene>
<dbReference type="InterPro" id="IPR029058">
    <property type="entry name" value="AB_hydrolase_fold"/>
</dbReference>
<dbReference type="KEGG" id="mbe:MBM_08747"/>
<dbReference type="OMA" id="YQIPMLV"/>
<reference evidence="4 5" key="1">
    <citation type="journal article" date="2012" name="BMC Genomics">
        <title>Sequencing the genome of Marssonina brunnea reveals fungus-poplar co-evolution.</title>
        <authorList>
            <person name="Zhu S."/>
            <person name="Cao Y.-Z."/>
            <person name="Jiang C."/>
            <person name="Tan B.-Y."/>
            <person name="Wang Z."/>
            <person name="Feng S."/>
            <person name="Zhang L."/>
            <person name="Su X.-H."/>
            <person name="Brejova B."/>
            <person name="Vinar T."/>
            <person name="Xu M."/>
            <person name="Wang M.-X."/>
            <person name="Zhang S.-G."/>
            <person name="Huang M.-R."/>
            <person name="Wu R."/>
            <person name="Zhou Y."/>
        </authorList>
    </citation>
    <scope>NUCLEOTIDE SEQUENCE [LARGE SCALE GENOMIC DNA]</scope>
    <source>
        <strain evidence="4 5">MB_m1</strain>
    </source>
</reference>
<evidence type="ECO:0000313" key="4">
    <source>
        <dbReference type="EMBL" id="EKD12985.1"/>
    </source>
</evidence>
<feature type="domain" description="AB hydrolase-1" evidence="3">
    <location>
        <begin position="38"/>
        <end position="146"/>
    </location>
</feature>
<dbReference type="InParanoid" id="K1W7D7"/>
<evidence type="ECO:0000313" key="5">
    <source>
        <dbReference type="Proteomes" id="UP000006753"/>
    </source>
</evidence>
<dbReference type="SUPFAM" id="SSF53474">
    <property type="entry name" value="alpha/beta-Hydrolases"/>
    <property type="match status" value="1"/>
</dbReference>
<dbReference type="PANTHER" id="PTHR43329">
    <property type="entry name" value="EPOXIDE HYDROLASE"/>
    <property type="match status" value="1"/>
</dbReference>
<dbReference type="InterPro" id="IPR000073">
    <property type="entry name" value="AB_hydrolase_1"/>
</dbReference>